<dbReference type="Pfam" id="PF00990">
    <property type="entry name" value="GGDEF"/>
    <property type="match status" value="1"/>
</dbReference>
<keyword evidence="4" id="KW-0378">Hydrolase</keyword>
<dbReference type="NCBIfam" id="TIGR00254">
    <property type="entry name" value="GGDEF"/>
    <property type="match status" value="1"/>
</dbReference>
<dbReference type="PANTHER" id="PTHR46663">
    <property type="entry name" value="DIGUANYLATE CYCLASE DGCT-RELATED"/>
    <property type="match status" value="1"/>
</dbReference>
<keyword evidence="2" id="KW-1133">Transmembrane helix</keyword>
<keyword evidence="5" id="KW-1185">Reference proteome</keyword>
<name>W9V1E0_9GAMM</name>
<dbReference type="PATRIC" id="fig|1229521.3.peg.2414"/>
<proteinExistence type="predicted"/>
<dbReference type="InterPro" id="IPR000160">
    <property type="entry name" value="GGDEF_dom"/>
</dbReference>
<evidence type="ECO:0000256" key="2">
    <source>
        <dbReference type="SAM" id="Phobius"/>
    </source>
</evidence>
<feature type="transmembrane region" description="Helical" evidence="2">
    <location>
        <begin position="67"/>
        <end position="88"/>
    </location>
</feature>
<dbReference type="EMBL" id="AONB01000011">
    <property type="protein sequence ID" value="EXJ10776.1"/>
    <property type="molecule type" value="Genomic_DNA"/>
</dbReference>
<organism evidence="4 5">
    <name type="scientific">Nitrincola nitratireducens</name>
    <dbReference type="NCBI Taxonomy" id="1229521"/>
    <lineage>
        <taxon>Bacteria</taxon>
        <taxon>Pseudomonadati</taxon>
        <taxon>Pseudomonadota</taxon>
        <taxon>Gammaproteobacteria</taxon>
        <taxon>Oceanospirillales</taxon>
        <taxon>Oceanospirillaceae</taxon>
        <taxon>Nitrincola</taxon>
    </lineage>
</organism>
<keyword evidence="2" id="KW-0472">Membrane</keyword>
<comment type="caution">
    <text evidence="4">The sequence shown here is derived from an EMBL/GenBank/DDBJ whole genome shotgun (WGS) entry which is preliminary data.</text>
</comment>
<gene>
    <name evidence="4" type="primary">gmr_15</name>
    <name evidence="4" type="ORF">D791_02383</name>
</gene>
<dbReference type="InterPro" id="IPR052163">
    <property type="entry name" value="DGC-Regulatory_Protein"/>
</dbReference>
<dbReference type="GO" id="GO:0071111">
    <property type="term" value="F:cyclic-guanylate-specific phosphodiesterase activity"/>
    <property type="evidence" value="ECO:0007669"/>
    <property type="project" value="UniProtKB-EC"/>
</dbReference>
<accession>W9V1E0</accession>
<dbReference type="SMART" id="SM00267">
    <property type="entry name" value="GGDEF"/>
    <property type="match status" value="1"/>
</dbReference>
<evidence type="ECO:0000259" key="3">
    <source>
        <dbReference type="PROSITE" id="PS50887"/>
    </source>
</evidence>
<dbReference type="Proteomes" id="UP000019464">
    <property type="component" value="Unassembled WGS sequence"/>
</dbReference>
<protein>
    <submittedName>
        <fullName evidence="4">Cyclic di-GMP phosphodiesterase Gmr</fullName>
        <ecNumber evidence="4">3.1.4.52</ecNumber>
    </submittedName>
</protein>
<reference evidence="4 5" key="2">
    <citation type="journal article" date="2015" name="Syst. Appl. Microbiol.">
        <title>Nitrincola nitratireducens sp. nov. isolated from a haloalkaline crater lake.</title>
        <authorList>
            <person name="Singh A."/>
            <person name="Vaidya B."/>
            <person name="Tanuku N.R."/>
            <person name="Pinnaka A.K."/>
        </authorList>
    </citation>
    <scope>NUCLEOTIDE SEQUENCE [LARGE SCALE GENOMIC DNA]</scope>
    <source>
        <strain evidence="4 5">AK23</strain>
    </source>
</reference>
<evidence type="ECO:0000313" key="4">
    <source>
        <dbReference type="EMBL" id="EXJ10776.1"/>
    </source>
</evidence>
<sequence>MVADGANSESCVSCHNAYEQRKDIIDRRVGAGVEPGKQWQQYQLMGALEIQVSVDKIEALASSQSKLTLLLVLIASAGGVLLVGLIIWRDLQKEKETSAFFEQEASFDPLTRLLNRSGMERSAEAALQKSQAMGAGLSVLFIDLDGFKPVNDTYGHDVGDELLIIIATRLKAIVRESDIVARMGGDEFLILMEESPESERCHEVARQLISLLSQPILIRQHPVTVSASIGISRSPENGLELSELIRKADQAMYEAKSKGRANYVCYTEAV</sequence>
<comment type="cofactor">
    <cofactor evidence="1">
        <name>Mg(2+)</name>
        <dbReference type="ChEBI" id="CHEBI:18420"/>
    </cofactor>
</comment>
<dbReference type="PANTHER" id="PTHR46663:SF2">
    <property type="entry name" value="GGDEF DOMAIN-CONTAINING PROTEIN"/>
    <property type="match status" value="1"/>
</dbReference>
<dbReference type="InterPro" id="IPR043128">
    <property type="entry name" value="Rev_trsase/Diguanyl_cyclase"/>
</dbReference>
<evidence type="ECO:0000313" key="5">
    <source>
        <dbReference type="Proteomes" id="UP000019464"/>
    </source>
</evidence>
<feature type="domain" description="GGDEF" evidence="3">
    <location>
        <begin position="135"/>
        <end position="268"/>
    </location>
</feature>
<dbReference type="SUPFAM" id="SSF55073">
    <property type="entry name" value="Nucleotide cyclase"/>
    <property type="match status" value="1"/>
</dbReference>
<dbReference type="CDD" id="cd01949">
    <property type="entry name" value="GGDEF"/>
    <property type="match status" value="1"/>
</dbReference>
<dbReference type="STRING" id="1229521.D791_02383"/>
<dbReference type="FunFam" id="3.30.70.270:FF:000001">
    <property type="entry name" value="Diguanylate cyclase domain protein"/>
    <property type="match status" value="1"/>
</dbReference>
<evidence type="ECO:0000256" key="1">
    <source>
        <dbReference type="ARBA" id="ARBA00001946"/>
    </source>
</evidence>
<dbReference type="Gene3D" id="3.30.70.270">
    <property type="match status" value="1"/>
</dbReference>
<dbReference type="AlphaFoldDB" id="W9V1E0"/>
<keyword evidence="2" id="KW-0812">Transmembrane</keyword>
<dbReference type="InterPro" id="IPR029787">
    <property type="entry name" value="Nucleotide_cyclase"/>
</dbReference>
<dbReference type="PROSITE" id="PS50887">
    <property type="entry name" value="GGDEF"/>
    <property type="match status" value="1"/>
</dbReference>
<reference evidence="5" key="1">
    <citation type="submission" date="2012-11" db="EMBL/GenBank/DDBJ databases">
        <authorList>
            <person name="Singh A."/>
            <person name="Pinnaka A.K."/>
            <person name="Vaidya B."/>
        </authorList>
    </citation>
    <scope>NUCLEOTIDE SEQUENCE [LARGE SCALE GENOMIC DNA]</scope>
    <source>
        <strain evidence="5">AK23</strain>
    </source>
</reference>
<dbReference type="EC" id="3.1.4.52" evidence="4"/>